<feature type="transmembrane region" description="Helical" evidence="6">
    <location>
        <begin position="185"/>
        <end position="208"/>
    </location>
</feature>
<evidence type="ECO:0000256" key="4">
    <source>
        <dbReference type="ARBA" id="ARBA00022989"/>
    </source>
</evidence>
<dbReference type="GO" id="GO:0022857">
    <property type="term" value="F:transmembrane transporter activity"/>
    <property type="evidence" value="ECO:0007669"/>
    <property type="project" value="InterPro"/>
</dbReference>
<feature type="transmembrane region" description="Helical" evidence="6">
    <location>
        <begin position="22"/>
        <end position="40"/>
    </location>
</feature>
<keyword evidence="5 6" id="KW-0472">Membrane</keyword>
<feature type="transmembrane region" description="Helical" evidence="6">
    <location>
        <begin position="150"/>
        <end position="173"/>
    </location>
</feature>
<feature type="transmembrane region" description="Helical" evidence="6">
    <location>
        <begin position="60"/>
        <end position="79"/>
    </location>
</feature>
<evidence type="ECO:0000313" key="8">
    <source>
        <dbReference type="EMBL" id="KML46801.1"/>
    </source>
</evidence>
<feature type="transmembrane region" description="Helical" evidence="6">
    <location>
        <begin position="91"/>
        <end position="110"/>
    </location>
</feature>
<organism evidence="8 9">
    <name type="scientific">Burkholderia cepacia</name>
    <name type="common">Pseudomonas cepacia</name>
    <dbReference type="NCBI Taxonomy" id="292"/>
    <lineage>
        <taxon>Bacteria</taxon>
        <taxon>Pseudomonadati</taxon>
        <taxon>Pseudomonadota</taxon>
        <taxon>Betaproteobacteria</taxon>
        <taxon>Burkholderiales</taxon>
        <taxon>Burkholderiaceae</taxon>
        <taxon>Burkholderia</taxon>
        <taxon>Burkholderia cepacia complex</taxon>
    </lineage>
</organism>
<dbReference type="PATRIC" id="fig|292.27.peg.7964"/>
<comment type="subcellular location">
    <subcellularLocation>
        <location evidence="1">Membrane</location>
        <topology evidence="1">Multi-pass membrane protein</topology>
    </subcellularLocation>
</comment>
<evidence type="ECO:0000256" key="3">
    <source>
        <dbReference type="ARBA" id="ARBA00022692"/>
    </source>
</evidence>
<keyword evidence="3 6" id="KW-0812">Transmembrane</keyword>
<keyword evidence="2" id="KW-0813">Transport</keyword>
<dbReference type="EMBL" id="LDWR01000073">
    <property type="protein sequence ID" value="KML46801.1"/>
    <property type="molecule type" value="Genomic_DNA"/>
</dbReference>
<dbReference type="Pfam" id="PF07690">
    <property type="entry name" value="MFS_1"/>
    <property type="match status" value="1"/>
</dbReference>
<sequence length="442" mass="47151">MGIAPATAPLATDALSSGYRKVTSRLIPLIFICYLFNYLDRVNVGFAKLQMLSDLKMSETVYGLGAGVFFIGYVLAGVPSNLMLRRVGARVWIAIIMCLWGALSASLLLVRTPESFYALRFLTGIAEAGFFPGMVLFLTQWYPSARRGRAIALFMSAIPVSGVLGGPLSGWMLTHFAAGQSGLAAWQWLFLLQGAPTVLLGVAVFFLLQDRIDDVTWLTQGEKSALAQALADDAAARGPAAGKPQNHTPVRDVVCNAAVWKFGLVYFSIQMGVYAINFWLPTIIKSLGIGSDGMVGWLSAIPYLFAAIAMIVVGRSADARRERRWHLSVPMAIGVAGLLIAARFDGQVAPAMIGLTLATSGALTALAMFWPLPTAVLAGTAAAGGVALINSLGQIAGFVSPYIVGWIKDATHRTDIALYLLSSAMVIGFVLVMRTPGSQVNR</sequence>
<protein>
    <submittedName>
        <fullName evidence="8">MFS transporter permease</fullName>
    </submittedName>
</protein>
<evidence type="ECO:0000256" key="5">
    <source>
        <dbReference type="ARBA" id="ARBA00023136"/>
    </source>
</evidence>
<dbReference type="RefSeq" id="WP_048251322.1">
    <property type="nucleotide sequence ID" value="NZ_LDWR01000073.1"/>
</dbReference>
<feature type="transmembrane region" description="Helical" evidence="6">
    <location>
        <begin position="325"/>
        <end position="342"/>
    </location>
</feature>
<evidence type="ECO:0000256" key="6">
    <source>
        <dbReference type="SAM" id="Phobius"/>
    </source>
</evidence>
<dbReference type="PROSITE" id="PS50850">
    <property type="entry name" value="MFS"/>
    <property type="match status" value="1"/>
</dbReference>
<feature type="transmembrane region" description="Helical" evidence="6">
    <location>
        <begin position="253"/>
        <end position="274"/>
    </location>
</feature>
<comment type="caution">
    <text evidence="8">The sequence shown here is derived from an EMBL/GenBank/DDBJ whole genome shotgun (WGS) entry which is preliminary data.</text>
</comment>
<dbReference type="Gene3D" id="1.20.1250.20">
    <property type="entry name" value="MFS general substrate transporter like domains"/>
    <property type="match status" value="2"/>
</dbReference>
<dbReference type="AlphaFoldDB" id="A0A0J5WFK3"/>
<dbReference type="FunFam" id="1.20.1250.20:FF:000018">
    <property type="entry name" value="MFS transporter permease"/>
    <property type="match status" value="1"/>
</dbReference>
<gene>
    <name evidence="8" type="ORF">VL15_34745</name>
</gene>
<dbReference type="PANTHER" id="PTHR43791">
    <property type="entry name" value="PERMEASE-RELATED"/>
    <property type="match status" value="1"/>
</dbReference>
<feature type="transmembrane region" description="Helical" evidence="6">
    <location>
        <begin position="294"/>
        <end position="313"/>
    </location>
</feature>
<dbReference type="InterPro" id="IPR036259">
    <property type="entry name" value="MFS_trans_sf"/>
</dbReference>
<feature type="transmembrane region" description="Helical" evidence="6">
    <location>
        <begin position="382"/>
        <end position="404"/>
    </location>
</feature>
<dbReference type="SUPFAM" id="SSF103473">
    <property type="entry name" value="MFS general substrate transporter"/>
    <property type="match status" value="1"/>
</dbReference>
<reference evidence="8 9" key="1">
    <citation type="submission" date="2015-05" db="EMBL/GenBank/DDBJ databases">
        <title>Draft genome of Burkholderia cepacia LK29.</title>
        <authorList>
            <person name="Chan X.Y."/>
        </authorList>
    </citation>
    <scope>NUCLEOTIDE SEQUENCE [LARGE SCALE GENOMIC DNA]</scope>
    <source>
        <strain evidence="8 9">LK29</strain>
    </source>
</reference>
<evidence type="ECO:0000256" key="1">
    <source>
        <dbReference type="ARBA" id="ARBA00004141"/>
    </source>
</evidence>
<evidence type="ECO:0000256" key="2">
    <source>
        <dbReference type="ARBA" id="ARBA00022448"/>
    </source>
</evidence>
<dbReference type="InterPro" id="IPR011701">
    <property type="entry name" value="MFS"/>
</dbReference>
<evidence type="ECO:0000259" key="7">
    <source>
        <dbReference type="PROSITE" id="PS50850"/>
    </source>
</evidence>
<dbReference type="CDD" id="cd17319">
    <property type="entry name" value="MFS_ExuT_GudP_like"/>
    <property type="match status" value="1"/>
</dbReference>
<proteinExistence type="predicted"/>
<feature type="transmembrane region" description="Helical" evidence="6">
    <location>
        <begin position="416"/>
        <end position="433"/>
    </location>
</feature>
<dbReference type="Proteomes" id="UP000036338">
    <property type="component" value="Unassembled WGS sequence"/>
</dbReference>
<dbReference type="InterPro" id="IPR020846">
    <property type="entry name" value="MFS_dom"/>
</dbReference>
<evidence type="ECO:0000313" key="9">
    <source>
        <dbReference type="Proteomes" id="UP000036338"/>
    </source>
</evidence>
<accession>A0A0J5WFK3</accession>
<feature type="domain" description="Major facilitator superfamily (MFS) profile" evidence="7">
    <location>
        <begin position="26"/>
        <end position="440"/>
    </location>
</feature>
<dbReference type="PANTHER" id="PTHR43791:SF36">
    <property type="entry name" value="TRANSPORTER, PUTATIVE (AFU_ORTHOLOGUE AFUA_6G08340)-RELATED"/>
    <property type="match status" value="1"/>
</dbReference>
<feature type="transmembrane region" description="Helical" evidence="6">
    <location>
        <begin position="348"/>
        <end position="370"/>
    </location>
</feature>
<keyword evidence="4 6" id="KW-1133">Transmembrane helix</keyword>
<feature type="transmembrane region" description="Helical" evidence="6">
    <location>
        <begin position="116"/>
        <end position="138"/>
    </location>
</feature>
<name>A0A0J5WFK3_BURCE</name>
<dbReference type="GO" id="GO:0005886">
    <property type="term" value="C:plasma membrane"/>
    <property type="evidence" value="ECO:0007669"/>
    <property type="project" value="TreeGrafter"/>
</dbReference>